<feature type="region of interest" description="Disordered" evidence="1">
    <location>
        <begin position="21"/>
        <end position="87"/>
    </location>
</feature>
<organism evidence="3 4">
    <name type="scientific">Ferruginibacter yonginensis</name>
    <dbReference type="NCBI Taxonomy" id="1310416"/>
    <lineage>
        <taxon>Bacteria</taxon>
        <taxon>Pseudomonadati</taxon>
        <taxon>Bacteroidota</taxon>
        <taxon>Chitinophagia</taxon>
        <taxon>Chitinophagales</taxon>
        <taxon>Chitinophagaceae</taxon>
        <taxon>Ferruginibacter</taxon>
    </lineage>
</organism>
<evidence type="ECO:0000313" key="4">
    <source>
        <dbReference type="Proteomes" id="UP001595907"/>
    </source>
</evidence>
<protein>
    <submittedName>
        <fullName evidence="3">Uncharacterized protein</fullName>
    </submittedName>
</protein>
<feature type="compositionally biased region" description="Basic and acidic residues" evidence="1">
    <location>
        <begin position="52"/>
        <end position="62"/>
    </location>
</feature>
<feature type="compositionally biased region" description="Basic and acidic residues" evidence="1">
    <location>
        <begin position="71"/>
        <end position="81"/>
    </location>
</feature>
<evidence type="ECO:0000256" key="2">
    <source>
        <dbReference type="SAM" id="SignalP"/>
    </source>
</evidence>
<proteinExistence type="predicted"/>
<keyword evidence="2" id="KW-0732">Signal</keyword>
<reference evidence="4" key="1">
    <citation type="journal article" date="2019" name="Int. J. Syst. Evol. Microbiol.">
        <title>The Global Catalogue of Microorganisms (GCM) 10K type strain sequencing project: providing services to taxonomists for standard genome sequencing and annotation.</title>
        <authorList>
            <consortium name="The Broad Institute Genomics Platform"/>
            <consortium name="The Broad Institute Genome Sequencing Center for Infectious Disease"/>
            <person name="Wu L."/>
            <person name="Ma J."/>
        </authorList>
    </citation>
    <scope>NUCLEOTIDE SEQUENCE [LARGE SCALE GENOMIC DNA]</scope>
    <source>
        <strain evidence="4">CECT 8289</strain>
    </source>
</reference>
<comment type="caution">
    <text evidence="3">The sequence shown here is derived from an EMBL/GenBank/DDBJ whole genome shotgun (WGS) entry which is preliminary data.</text>
</comment>
<feature type="compositionally biased region" description="Low complexity" evidence="1">
    <location>
        <begin position="22"/>
        <end position="48"/>
    </location>
</feature>
<gene>
    <name evidence="3" type="ORF">ACFOWM_08290</name>
</gene>
<evidence type="ECO:0000256" key="1">
    <source>
        <dbReference type="SAM" id="MobiDB-lite"/>
    </source>
</evidence>
<keyword evidence="4" id="KW-1185">Reference proteome</keyword>
<sequence>MKKLLIAAMLFIGATTASFAQTSKPAAKPAASKTTEAKKPTAAATEKTGVVLKKDGTPDKRYKNTPAATPLKKDGTPDKRFKANKKS</sequence>
<accession>A0ABV8QRI1</accession>
<feature type="chain" id="PRO_5047342396" evidence="2">
    <location>
        <begin position="21"/>
        <end position="87"/>
    </location>
</feature>
<evidence type="ECO:0000313" key="3">
    <source>
        <dbReference type="EMBL" id="MFC4262872.1"/>
    </source>
</evidence>
<dbReference type="RefSeq" id="WP_379708755.1">
    <property type="nucleotide sequence ID" value="NZ_JBHSCZ010000002.1"/>
</dbReference>
<name>A0ABV8QRI1_9BACT</name>
<dbReference type="Proteomes" id="UP001595907">
    <property type="component" value="Unassembled WGS sequence"/>
</dbReference>
<dbReference type="EMBL" id="JBHSCZ010000002">
    <property type="protein sequence ID" value="MFC4262872.1"/>
    <property type="molecule type" value="Genomic_DNA"/>
</dbReference>
<feature type="signal peptide" evidence="2">
    <location>
        <begin position="1"/>
        <end position="20"/>
    </location>
</feature>